<keyword evidence="2" id="KW-1133">Transmembrane helix</keyword>
<dbReference type="RefSeq" id="WP_249847096.1">
    <property type="nucleotide sequence ID" value="NZ_JAMGBD010000001.1"/>
</dbReference>
<feature type="transmembrane region" description="Helical" evidence="2">
    <location>
        <begin position="170"/>
        <end position="191"/>
    </location>
</feature>
<feature type="region of interest" description="Disordered" evidence="1">
    <location>
        <begin position="206"/>
        <end position="250"/>
    </location>
</feature>
<comment type="caution">
    <text evidence="3">The sequence shown here is derived from an EMBL/GenBank/DDBJ whole genome shotgun (WGS) entry which is preliminary data.</text>
</comment>
<feature type="transmembrane region" description="Helical" evidence="2">
    <location>
        <begin position="75"/>
        <end position="92"/>
    </location>
</feature>
<organism evidence="3 4">
    <name type="scientific">Sphingomonas alba</name>
    <dbReference type="NCBI Taxonomy" id="2908208"/>
    <lineage>
        <taxon>Bacteria</taxon>
        <taxon>Pseudomonadati</taxon>
        <taxon>Pseudomonadota</taxon>
        <taxon>Alphaproteobacteria</taxon>
        <taxon>Sphingomonadales</taxon>
        <taxon>Sphingomonadaceae</taxon>
        <taxon>Sphingomonas</taxon>
    </lineage>
</organism>
<evidence type="ECO:0000256" key="1">
    <source>
        <dbReference type="SAM" id="MobiDB-lite"/>
    </source>
</evidence>
<sequence length="250" mass="27247">MTRRGIERTLAALAAVIGWAGLALQFWLILQNFGVVEGAWRFLAFFTILANVGTAIVASAMATGSRGLATPRVRYAAAVSIALVGLVYSLWLRKTWDPQGLQKLADHALHDAVPVLFLGAWVASLHEQLKWRDILWALVPPVFYLVYALARGSADGFYAYWFLNPATQTPAQIGTSIAVLLVAVALLAAVLNTIDHWIDDVDDEGQVKNRGMADPEDAQRPPKGNGLVEEADRESFPASDPPSWTLGRDN</sequence>
<feature type="transmembrane region" description="Helical" evidence="2">
    <location>
        <begin position="12"/>
        <end position="30"/>
    </location>
</feature>
<dbReference type="NCBIfam" id="NF038065">
    <property type="entry name" value="Pr6Pr"/>
    <property type="match status" value="1"/>
</dbReference>
<reference evidence="3" key="1">
    <citation type="submission" date="2022-05" db="EMBL/GenBank/DDBJ databases">
        <authorList>
            <person name="Jo J.-H."/>
            <person name="Im W.-T."/>
        </authorList>
    </citation>
    <scope>NUCLEOTIDE SEQUENCE</scope>
    <source>
        <strain evidence="3">SE158</strain>
    </source>
</reference>
<dbReference type="EMBL" id="JAMGBD010000001">
    <property type="protein sequence ID" value="MCL6683153.1"/>
    <property type="molecule type" value="Genomic_DNA"/>
</dbReference>
<keyword evidence="2" id="KW-0472">Membrane</keyword>
<proteinExistence type="predicted"/>
<feature type="transmembrane region" description="Helical" evidence="2">
    <location>
        <begin position="104"/>
        <end position="122"/>
    </location>
</feature>
<dbReference type="InterPro" id="IPR049713">
    <property type="entry name" value="Pr6Pr-like"/>
</dbReference>
<feature type="compositionally biased region" description="Basic and acidic residues" evidence="1">
    <location>
        <begin position="206"/>
        <end position="220"/>
    </location>
</feature>
<keyword evidence="2" id="KW-0812">Transmembrane</keyword>
<protein>
    <submittedName>
        <fullName evidence="3">Pr6Pr family membrane protein</fullName>
    </submittedName>
</protein>
<evidence type="ECO:0000313" key="3">
    <source>
        <dbReference type="EMBL" id="MCL6683153.1"/>
    </source>
</evidence>
<accession>A0ABT0RKH7</accession>
<keyword evidence="4" id="KW-1185">Reference proteome</keyword>
<dbReference type="Proteomes" id="UP001165363">
    <property type="component" value="Unassembled WGS sequence"/>
</dbReference>
<gene>
    <name evidence="3" type="ORF">LZ536_04435</name>
</gene>
<evidence type="ECO:0000256" key="2">
    <source>
        <dbReference type="SAM" id="Phobius"/>
    </source>
</evidence>
<evidence type="ECO:0000313" key="4">
    <source>
        <dbReference type="Proteomes" id="UP001165363"/>
    </source>
</evidence>
<name>A0ABT0RKH7_9SPHN</name>
<feature type="transmembrane region" description="Helical" evidence="2">
    <location>
        <begin position="42"/>
        <end position="63"/>
    </location>
</feature>
<feature type="transmembrane region" description="Helical" evidence="2">
    <location>
        <begin position="134"/>
        <end position="150"/>
    </location>
</feature>